<evidence type="ECO:0000256" key="4">
    <source>
        <dbReference type="ARBA" id="ARBA00022692"/>
    </source>
</evidence>
<dbReference type="AlphaFoldDB" id="A0A150GVM8"/>
<keyword evidence="6 8" id="KW-0472">Membrane</keyword>
<gene>
    <name evidence="11" type="ORF">GPECTOR_6g731</name>
</gene>
<dbReference type="NCBIfam" id="TIGR00836">
    <property type="entry name" value="amt"/>
    <property type="match status" value="1"/>
</dbReference>
<feature type="transmembrane region" description="Helical" evidence="8">
    <location>
        <begin position="63"/>
        <end position="81"/>
    </location>
</feature>
<comment type="subcellular location">
    <subcellularLocation>
        <location evidence="8">Cell membrane</location>
        <topology evidence="8">Multi-pass membrane protein</topology>
    </subcellularLocation>
    <subcellularLocation>
        <location evidence="1">Membrane</location>
        <topology evidence="1">Multi-pass membrane protein</topology>
    </subcellularLocation>
</comment>
<keyword evidence="4 8" id="KW-0812">Transmembrane</keyword>
<comment type="similarity">
    <text evidence="2 8">Belongs to the ammonia transporter channel (TC 1.A.11.2) family.</text>
</comment>
<evidence type="ECO:0000313" key="12">
    <source>
        <dbReference type="Proteomes" id="UP000075714"/>
    </source>
</evidence>
<feature type="transmembrane region" description="Helical" evidence="8">
    <location>
        <begin position="262"/>
        <end position="283"/>
    </location>
</feature>
<dbReference type="SUPFAM" id="SSF111352">
    <property type="entry name" value="Ammonium transporter"/>
    <property type="match status" value="1"/>
</dbReference>
<feature type="transmembrane region" description="Helical" evidence="8">
    <location>
        <begin position="88"/>
        <end position="109"/>
    </location>
</feature>
<feature type="transmembrane region" description="Helical" evidence="8">
    <location>
        <begin position="238"/>
        <end position="256"/>
    </location>
</feature>
<proteinExistence type="inferred from homology"/>
<feature type="domain" description="Ammonium transporter AmtB-like" evidence="10">
    <location>
        <begin position="1"/>
        <end position="391"/>
    </location>
</feature>
<keyword evidence="12" id="KW-1185">Reference proteome</keyword>
<feature type="region of interest" description="Disordered" evidence="9">
    <location>
        <begin position="506"/>
        <end position="526"/>
    </location>
</feature>
<evidence type="ECO:0000256" key="2">
    <source>
        <dbReference type="ARBA" id="ARBA00005887"/>
    </source>
</evidence>
<dbReference type="InterPro" id="IPR024041">
    <property type="entry name" value="NH4_transpt_AmtB-like_dom"/>
</dbReference>
<comment type="caution">
    <text evidence="11">The sequence shown here is derived from an EMBL/GenBank/DDBJ whole genome shotgun (WGS) entry which is preliminary data.</text>
</comment>
<feature type="transmembrane region" description="Helical" evidence="8">
    <location>
        <begin position="210"/>
        <end position="231"/>
    </location>
</feature>
<evidence type="ECO:0000256" key="7">
    <source>
        <dbReference type="ARBA" id="ARBA00023177"/>
    </source>
</evidence>
<dbReference type="InterPro" id="IPR001905">
    <property type="entry name" value="Ammonium_transpt"/>
</dbReference>
<keyword evidence="5 8" id="KW-1133">Transmembrane helix</keyword>
<dbReference type="Gene3D" id="1.10.3430.10">
    <property type="entry name" value="Ammonium transporter AmtB like domains"/>
    <property type="match status" value="1"/>
</dbReference>
<evidence type="ECO:0000256" key="5">
    <source>
        <dbReference type="ARBA" id="ARBA00022989"/>
    </source>
</evidence>
<feature type="transmembrane region" description="Helical" evidence="8">
    <location>
        <begin position="173"/>
        <end position="190"/>
    </location>
</feature>
<dbReference type="Proteomes" id="UP000075714">
    <property type="component" value="Unassembled WGS sequence"/>
</dbReference>
<evidence type="ECO:0000313" key="11">
    <source>
        <dbReference type="EMBL" id="KXZ53813.1"/>
    </source>
</evidence>
<dbReference type="GO" id="GO:0097272">
    <property type="term" value="P:ammonium homeostasis"/>
    <property type="evidence" value="ECO:0007669"/>
    <property type="project" value="TreeGrafter"/>
</dbReference>
<dbReference type="PROSITE" id="PS01219">
    <property type="entry name" value="AMMONIUM_TRANSP"/>
    <property type="match status" value="1"/>
</dbReference>
<dbReference type="Pfam" id="PF00909">
    <property type="entry name" value="Ammonium_transp"/>
    <property type="match status" value="1"/>
</dbReference>
<feature type="transmembrane region" description="Helical" evidence="8">
    <location>
        <begin position="129"/>
        <end position="152"/>
    </location>
</feature>
<evidence type="ECO:0000256" key="1">
    <source>
        <dbReference type="ARBA" id="ARBA00004141"/>
    </source>
</evidence>
<evidence type="ECO:0000256" key="8">
    <source>
        <dbReference type="RuleBase" id="RU362002"/>
    </source>
</evidence>
<name>A0A150GVM8_GONPE</name>
<dbReference type="InterPro" id="IPR029020">
    <property type="entry name" value="Ammonium/urea_transptr"/>
</dbReference>
<dbReference type="InterPro" id="IPR018047">
    <property type="entry name" value="Ammonium_transpt_CS"/>
</dbReference>
<evidence type="ECO:0000256" key="9">
    <source>
        <dbReference type="SAM" id="MobiDB-lite"/>
    </source>
</evidence>
<dbReference type="PANTHER" id="PTHR11730">
    <property type="entry name" value="AMMONIUM TRANSPORTER"/>
    <property type="match status" value="1"/>
</dbReference>
<evidence type="ECO:0000259" key="10">
    <source>
        <dbReference type="Pfam" id="PF00909"/>
    </source>
</evidence>
<feature type="transmembrane region" description="Helical" evidence="8">
    <location>
        <begin position="343"/>
        <end position="364"/>
    </location>
</feature>
<feature type="region of interest" description="Disordered" evidence="9">
    <location>
        <begin position="578"/>
        <end position="609"/>
    </location>
</feature>
<organism evidence="11 12">
    <name type="scientific">Gonium pectorale</name>
    <name type="common">Green alga</name>
    <dbReference type="NCBI Taxonomy" id="33097"/>
    <lineage>
        <taxon>Eukaryota</taxon>
        <taxon>Viridiplantae</taxon>
        <taxon>Chlorophyta</taxon>
        <taxon>core chlorophytes</taxon>
        <taxon>Chlorophyceae</taxon>
        <taxon>CS clade</taxon>
        <taxon>Chlamydomonadales</taxon>
        <taxon>Volvocaceae</taxon>
        <taxon>Gonium</taxon>
    </lineage>
</organism>
<dbReference type="GO" id="GO:0008519">
    <property type="term" value="F:ammonium channel activity"/>
    <property type="evidence" value="ECO:0007669"/>
    <property type="project" value="InterPro"/>
</dbReference>
<evidence type="ECO:0000256" key="3">
    <source>
        <dbReference type="ARBA" id="ARBA00022448"/>
    </source>
</evidence>
<dbReference type="PANTHER" id="PTHR11730:SF6">
    <property type="entry name" value="AMMONIUM TRANSPORTER"/>
    <property type="match status" value="1"/>
</dbReference>
<keyword evidence="3 8" id="KW-0813">Transport</keyword>
<accession>A0A150GVM8</accession>
<dbReference type="EMBL" id="LSYV01000007">
    <property type="protein sequence ID" value="KXZ53813.1"/>
    <property type="molecule type" value="Genomic_DNA"/>
</dbReference>
<feature type="transmembrane region" description="Helical" evidence="8">
    <location>
        <begin position="290"/>
        <end position="312"/>
    </location>
</feature>
<protein>
    <recommendedName>
        <fullName evidence="8">Ammonium transporter</fullName>
    </recommendedName>
</protein>
<feature type="transmembrane region" description="Helical" evidence="8">
    <location>
        <begin position="7"/>
        <end position="27"/>
    </location>
</feature>
<dbReference type="GO" id="GO:0005886">
    <property type="term" value="C:plasma membrane"/>
    <property type="evidence" value="ECO:0007669"/>
    <property type="project" value="UniProtKB-SubCell"/>
</dbReference>
<dbReference type="STRING" id="33097.A0A150GVM8"/>
<keyword evidence="7 8" id="KW-0924">Ammonia transport</keyword>
<reference evidence="12" key="1">
    <citation type="journal article" date="2016" name="Nat. Commun.">
        <title>The Gonium pectorale genome demonstrates co-option of cell cycle regulation during the evolution of multicellularity.</title>
        <authorList>
            <person name="Hanschen E.R."/>
            <person name="Marriage T.N."/>
            <person name="Ferris P.J."/>
            <person name="Hamaji T."/>
            <person name="Toyoda A."/>
            <person name="Fujiyama A."/>
            <person name="Neme R."/>
            <person name="Noguchi H."/>
            <person name="Minakuchi Y."/>
            <person name="Suzuki M."/>
            <person name="Kawai-Toyooka H."/>
            <person name="Smith D.R."/>
            <person name="Sparks H."/>
            <person name="Anderson J."/>
            <person name="Bakaric R."/>
            <person name="Luria V."/>
            <person name="Karger A."/>
            <person name="Kirschner M.W."/>
            <person name="Durand P.M."/>
            <person name="Michod R.E."/>
            <person name="Nozaki H."/>
            <person name="Olson B.J."/>
        </authorList>
    </citation>
    <scope>NUCLEOTIDE SEQUENCE [LARGE SCALE GENOMIC DNA]</scope>
    <source>
        <strain evidence="12">NIES-2863</strain>
    </source>
</reference>
<dbReference type="OrthoDB" id="534912at2759"/>
<feature type="compositionally biased region" description="Gly residues" evidence="9">
    <location>
        <begin position="506"/>
        <end position="516"/>
    </location>
</feature>
<evidence type="ECO:0000256" key="6">
    <source>
        <dbReference type="ARBA" id="ARBA00023136"/>
    </source>
</evidence>
<sequence>MNILLQTVLDGAASAIMWYLVGFGFAYGEGDHPNGFIGDALFALARYSSHHTGTGIGNWTNWFFQWAFCATAATIPAGAVAERFNFNAYLGYSLFLGGLVYPVVVHWVWSPVGWLGYANRRPLLGTGMIDFAGSGVVHMVGGLAGLTGAAMVGPRLGRFDMDGRPVPMPGHSAILVVLGTVLLWFGWYGFNPGSALIADQRSAATLAGRAAVTTTLSGAAGGLTCLLLSVVRSVSWDLLSLCNGMLVGFVSITAGCHVLEPWAALLAGAVGAMLFEGACALLLRLRVDDVVSAGPMHGVAGAWGVLVVGLLAKEEYVMQAYARDSHPHGLFYGGGGKLLACQVIGVLAIGGWVVGTMGPFFLAFKLAGSLRISAQEEHTGLDVSKHGGSAYHMHHGGGALAGLQFRPNGLNGINLSGHADGGAASHHLHHHVQPVGKHGSVGDAVMRANTSNFINHAGAANLSGHYMPSSHHSHGSLGMTSFGGAGGVVYPMPVVANGNGNGNGNTAGGTGAGGNSAGASADPTAHSAAVGMRAAALEMEGPGGPDRPSAGPGAVLVDIAAGPGRDGSWAAVKVPERAAAAAKEGEEARVKPPAPPPAEVEAEGNVGAA</sequence>